<accession>A0A8S2SIZ9</accession>
<dbReference type="Proteomes" id="UP000681720">
    <property type="component" value="Unassembled WGS sequence"/>
</dbReference>
<reference evidence="1" key="1">
    <citation type="submission" date="2021-02" db="EMBL/GenBank/DDBJ databases">
        <authorList>
            <person name="Nowell W R."/>
        </authorList>
    </citation>
    <scope>NUCLEOTIDE SEQUENCE</scope>
</reference>
<dbReference type="EMBL" id="CAJOBH010289348">
    <property type="protein sequence ID" value="CAF5179183.1"/>
    <property type="molecule type" value="Genomic_DNA"/>
</dbReference>
<evidence type="ECO:0000313" key="3">
    <source>
        <dbReference type="EMBL" id="CAF5179183.1"/>
    </source>
</evidence>
<dbReference type="Proteomes" id="UP000681967">
    <property type="component" value="Unassembled WGS sequence"/>
</dbReference>
<feature type="non-terminal residue" evidence="1">
    <location>
        <position position="11"/>
    </location>
</feature>
<proteinExistence type="predicted"/>
<dbReference type="EMBL" id="CAJOBI010022668">
    <property type="protein sequence ID" value="CAF4226199.1"/>
    <property type="molecule type" value="Genomic_DNA"/>
</dbReference>
<evidence type="ECO:0000313" key="4">
    <source>
        <dbReference type="Proteomes" id="UP000676336"/>
    </source>
</evidence>
<organism evidence="1 4">
    <name type="scientific">Rotaria magnacalcarata</name>
    <dbReference type="NCBI Taxonomy" id="392030"/>
    <lineage>
        <taxon>Eukaryota</taxon>
        <taxon>Metazoa</taxon>
        <taxon>Spiralia</taxon>
        <taxon>Gnathifera</taxon>
        <taxon>Rotifera</taxon>
        <taxon>Eurotatoria</taxon>
        <taxon>Bdelloidea</taxon>
        <taxon>Philodinida</taxon>
        <taxon>Philodinidae</taxon>
        <taxon>Rotaria</taxon>
    </lineage>
</organism>
<protein>
    <submittedName>
        <fullName evidence="1">Uncharacterized protein</fullName>
    </submittedName>
</protein>
<name>A0A8S2SIZ9_9BILA</name>
<evidence type="ECO:0000313" key="1">
    <source>
        <dbReference type="EMBL" id="CAF4226199.1"/>
    </source>
</evidence>
<evidence type="ECO:0000313" key="2">
    <source>
        <dbReference type="EMBL" id="CAF4242586.1"/>
    </source>
</evidence>
<comment type="caution">
    <text evidence="1">The sequence shown here is derived from an EMBL/GenBank/DDBJ whole genome shotgun (WGS) entry which is preliminary data.</text>
</comment>
<gene>
    <name evidence="3" type="ORF">BYL167_LOCUS78686</name>
    <name evidence="2" type="ORF">GIL414_LOCUS23326</name>
    <name evidence="1" type="ORF">SMN809_LOCUS22937</name>
</gene>
<dbReference type="EMBL" id="CAJOBJ010025679">
    <property type="protein sequence ID" value="CAF4242586.1"/>
    <property type="molecule type" value="Genomic_DNA"/>
</dbReference>
<sequence>MATNGSDDSKS</sequence>
<dbReference type="Proteomes" id="UP000676336">
    <property type="component" value="Unassembled WGS sequence"/>
</dbReference>